<dbReference type="EMBL" id="JACCFS010000001">
    <property type="protein sequence ID" value="NYJ36863.1"/>
    <property type="molecule type" value="Genomic_DNA"/>
</dbReference>
<dbReference type="PANTHER" id="PTHR48081">
    <property type="entry name" value="AB HYDROLASE SUPERFAMILY PROTEIN C4A8.06C"/>
    <property type="match status" value="1"/>
</dbReference>
<dbReference type="PANTHER" id="PTHR48081:SF8">
    <property type="entry name" value="ALPHA_BETA HYDROLASE FOLD-3 DOMAIN-CONTAINING PROTEIN-RELATED"/>
    <property type="match status" value="1"/>
</dbReference>
<evidence type="ECO:0000313" key="4">
    <source>
        <dbReference type="EMBL" id="NYJ36863.1"/>
    </source>
</evidence>
<dbReference type="Gene3D" id="3.40.50.1820">
    <property type="entry name" value="alpha/beta hydrolase"/>
    <property type="match status" value="1"/>
</dbReference>
<protein>
    <submittedName>
        <fullName evidence="4">Acetyl esterase/lipase</fullName>
    </submittedName>
</protein>
<evidence type="ECO:0000313" key="5">
    <source>
        <dbReference type="Proteomes" id="UP000572051"/>
    </source>
</evidence>
<name>A0A7Z0ERD5_9ACTN</name>
<evidence type="ECO:0000256" key="1">
    <source>
        <dbReference type="ARBA" id="ARBA00022801"/>
    </source>
</evidence>
<accession>A0A7Z0ERD5</accession>
<dbReference type="AlphaFoldDB" id="A0A7Z0ERD5"/>
<dbReference type="GO" id="GO:0016787">
    <property type="term" value="F:hydrolase activity"/>
    <property type="evidence" value="ECO:0007669"/>
    <property type="project" value="UniProtKB-KW"/>
</dbReference>
<sequence>MSSLAMRLLAAGLRRTRKRPVESVDGARKRLHEPKDDPAPPLWFTRRHRVDRRSVGGFDSYTVLPAHGEPARSVLYVHGGSYVSEISPWHWVMVAHIVDEGFRVEVPIYGLAPEHTHREAFGFLVAVYRELLAYTSPERTVFAGDSAGAGLVLALTQDLPEQGLPRPARLLLVSPWVDLTLSHPDIPLIEVRDPWLSPVWLREAARAWAGGDDLALPSLSPVNGPLEDLPPVDLYIGTADVFHPDTRRLNDLIALAGGTSELYEEEGAIHVFPLIPSPEGRRARARILRTLRTV</sequence>
<feature type="region of interest" description="Disordered" evidence="2">
    <location>
        <begin position="20"/>
        <end position="39"/>
    </location>
</feature>
<dbReference type="Pfam" id="PF07859">
    <property type="entry name" value="Abhydrolase_3"/>
    <property type="match status" value="1"/>
</dbReference>
<dbReference type="Proteomes" id="UP000572051">
    <property type="component" value="Unassembled WGS sequence"/>
</dbReference>
<gene>
    <name evidence="4" type="ORF">HNR10_004744</name>
</gene>
<feature type="domain" description="Alpha/beta hydrolase fold-3" evidence="3">
    <location>
        <begin position="74"/>
        <end position="273"/>
    </location>
</feature>
<proteinExistence type="predicted"/>
<organism evidence="4 5">
    <name type="scientific">Nocardiopsis aegyptia</name>
    <dbReference type="NCBI Taxonomy" id="220378"/>
    <lineage>
        <taxon>Bacteria</taxon>
        <taxon>Bacillati</taxon>
        <taxon>Actinomycetota</taxon>
        <taxon>Actinomycetes</taxon>
        <taxon>Streptosporangiales</taxon>
        <taxon>Nocardiopsidaceae</taxon>
        <taxon>Nocardiopsis</taxon>
    </lineage>
</organism>
<reference evidence="4 5" key="1">
    <citation type="submission" date="2020-07" db="EMBL/GenBank/DDBJ databases">
        <title>Sequencing the genomes of 1000 actinobacteria strains.</title>
        <authorList>
            <person name="Klenk H.-P."/>
        </authorList>
    </citation>
    <scope>NUCLEOTIDE SEQUENCE [LARGE SCALE GENOMIC DNA]</scope>
    <source>
        <strain evidence="4 5">DSM 44442</strain>
    </source>
</reference>
<dbReference type="SUPFAM" id="SSF53474">
    <property type="entry name" value="alpha/beta-Hydrolases"/>
    <property type="match status" value="1"/>
</dbReference>
<dbReference type="RefSeq" id="WP_179827107.1">
    <property type="nucleotide sequence ID" value="NZ_JACCFS010000001.1"/>
</dbReference>
<comment type="caution">
    <text evidence="4">The sequence shown here is derived from an EMBL/GenBank/DDBJ whole genome shotgun (WGS) entry which is preliminary data.</text>
</comment>
<evidence type="ECO:0000259" key="3">
    <source>
        <dbReference type="Pfam" id="PF07859"/>
    </source>
</evidence>
<evidence type="ECO:0000256" key="2">
    <source>
        <dbReference type="SAM" id="MobiDB-lite"/>
    </source>
</evidence>
<dbReference type="InterPro" id="IPR029058">
    <property type="entry name" value="AB_hydrolase_fold"/>
</dbReference>
<feature type="compositionally biased region" description="Basic and acidic residues" evidence="2">
    <location>
        <begin position="20"/>
        <end position="38"/>
    </location>
</feature>
<keyword evidence="5" id="KW-1185">Reference proteome</keyword>
<keyword evidence="1" id="KW-0378">Hydrolase</keyword>
<dbReference type="InterPro" id="IPR050300">
    <property type="entry name" value="GDXG_lipolytic_enzyme"/>
</dbReference>
<dbReference type="InterPro" id="IPR013094">
    <property type="entry name" value="AB_hydrolase_3"/>
</dbReference>